<evidence type="ECO:0000313" key="1">
    <source>
        <dbReference type="EMBL" id="QBQ07651.1"/>
    </source>
</evidence>
<dbReference type="OrthoDB" id="9931165at2"/>
<accession>A0A4P7AHP3</accession>
<dbReference type="KEGG" id="sgq:SGLAD_v1c04520"/>
<dbReference type="RefSeq" id="WP_134297443.1">
    <property type="nucleotide sequence ID" value="NZ_CP038013.1"/>
</dbReference>
<evidence type="ECO:0000313" key="2">
    <source>
        <dbReference type="Proteomes" id="UP000294309"/>
    </source>
</evidence>
<sequence>MEIGSNWSTNHRWSWDNYEKWQYGADLKDYLSDDDIKSSGWNLEKAFIKKYKKIGINFSATAYDYYGSSHSASSFLFDTNNLHDKNEYQERQINYYHSTFGVYNEIDLTQGIQIKNGELRYKINVFLGVKGYGAKWQYTSINASFKNIYFY</sequence>
<organism evidence="1 2">
    <name type="scientific">Spiroplasma gladiatoris</name>
    <dbReference type="NCBI Taxonomy" id="2143"/>
    <lineage>
        <taxon>Bacteria</taxon>
        <taxon>Bacillati</taxon>
        <taxon>Mycoplasmatota</taxon>
        <taxon>Mollicutes</taxon>
        <taxon>Entomoplasmatales</taxon>
        <taxon>Spiroplasmataceae</taxon>
        <taxon>Spiroplasma</taxon>
    </lineage>
</organism>
<dbReference type="EMBL" id="CP038013">
    <property type="protein sequence ID" value="QBQ07651.1"/>
    <property type="molecule type" value="Genomic_DNA"/>
</dbReference>
<dbReference type="AlphaFoldDB" id="A0A4P7AHP3"/>
<protein>
    <submittedName>
        <fullName evidence="1">Uncharacterized protein</fullName>
    </submittedName>
</protein>
<dbReference type="Proteomes" id="UP000294309">
    <property type="component" value="Chromosome"/>
</dbReference>
<gene>
    <name evidence="1" type="ORF">SGLAD_v1c04520</name>
</gene>
<reference evidence="1 2" key="1">
    <citation type="submission" date="2019-03" db="EMBL/GenBank/DDBJ databases">
        <title>Complete genome sequence of Spiroplasma gladiatoris TG-1 (DSM 22552).</title>
        <authorList>
            <person name="Lin Y.-C."/>
            <person name="Chou L."/>
            <person name="Kuo C.-H."/>
        </authorList>
    </citation>
    <scope>NUCLEOTIDE SEQUENCE [LARGE SCALE GENOMIC DNA]</scope>
    <source>
        <strain evidence="1 2">TG-1</strain>
    </source>
</reference>
<name>A0A4P7AHP3_9MOLU</name>
<keyword evidence="2" id="KW-1185">Reference proteome</keyword>
<proteinExistence type="predicted"/>